<protein>
    <recommendedName>
        <fullName evidence="5">Secreted protein</fullName>
    </recommendedName>
</protein>
<dbReference type="EMBL" id="JARKIF010000001">
    <property type="protein sequence ID" value="KAJ7651411.1"/>
    <property type="molecule type" value="Genomic_DNA"/>
</dbReference>
<organism evidence="3 4">
    <name type="scientific">Roridomyces roridus</name>
    <dbReference type="NCBI Taxonomy" id="1738132"/>
    <lineage>
        <taxon>Eukaryota</taxon>
        <taxon>Fungi</taxon>
        <taxon>Dikarya</taxon>
        <taxon>Basidiomycota</taxon>
        <taxon>Agaricomycotina</taxon>
        <taxon>Agaricomycetes</taxon>
        <taxon>Agaricomycetidae</taxon>
        <taxon>Agaricales</taxon>
        <taxon>Marasmiineae</taxon>
        <taxon>Mycenaceae</taxon>
        <taxon>Roridomyces</taxon>
    </lineage>
</organism>
<keyword evidence="4" id="KW-1185">Reference proteome</keyword>
<keyword evidence="2" id="KW-0732">Signal</keyword>
<sequence>MRKVMVALFSASSSAICAAVFSPPFVVARLPLASILTLSCAKPPRPHHPPASHVRYQRPLERSFYCLLCLSETLRLKGEGCPLETRASQYPLHFIPAIDQTRSPGHKEPWEALLHLPQRTAARQPTHPTLGIAKSSTASSAPRRFDGHSSRLCRPPRPVICRLALQERPLSPRMHVPLPAHLARPQRHRDIEIVQPLTVKPRPQLRRPRHHDC</sequence>
<evidence type="ECO:0008006" key="5">
    <source>
        <dbReference type="Google" id="ProtNLM"/>
    </source>
</evidence>
<feature type="chain" id="PRO_5042050120" description="Secreted protein" evidence="2">
    <location>
        <begin position="20"/>
        <end position="213"/>
    </location>
</feature>
<evidence type="ECO:0000313" key="4">
    <source>
        <dbReference type="Proteomes" id="UP001221142"/>
    </source>
</evidence>
<proteinExistence type="predicted"/>
<dbReference type="Proteomes" id="UP001221142">
    <property type="component" value="Unassembled WGS sequence"/>
</dbReference>
<evidence type="ECO:0000256" key="1">
    <source>
        <dbReference type="SAM" id="MobiDB-lite"/>
    </source>
</evidence>
<feature type="signal peptide" evidence="2">
    <location>
        <begin position="1"/>
        <end position="19"/>
    </location>
</feature>
<evidence type="ECO:0000313" key="3">
    <source>
        <dbReference type="EMBL" id="KAJ7651411.1"/>
    </source>
</evidence>
<gene>
    <name evidence="3" type="ORF">FB45DRAFT_890471</name>
</gene>
<accession>A0AAD7CLT1</accession>
<reference evidence="3" key="1">
    <citation type="submission" date="2023-03" db="EMBL/GenBank/DDBJ databases">
        <title>Massive genome expansion in bonnet fungi (Mycena s.s.) driven by repeated elements and novel gene families across ecological guilds.</title>
        <authorList>
            <consortium name="Lawrence Berkeley National Laboratory"/>
            <person name="Harder C.B."/>
            <person name="Miyauchi S."/>
            <person name="Viragh M."/>
            <person name="Kuo A."/>
            <person name="Thoen E."/>
            <person name="Andreopoulos B."/>
            <person name="Lu D."/>
            <person name="Skrede I."/>
            <person name="Drula E."/>
            <person name="Henrissat B."/>
            <person name="Morin E."/>
            <person name="Kohler A."/>
            <person name="Barry K."/>
            <person name="LaButti K."/>
            <person name="Morin E."/>
            <person name="Salamov A."/>
            <person name="Lipzen A."/>
            <person name="Mereny Z."/>
            <person name="Hegedus B."/>
            <person name="Baldrian P."/>
            <person name="Stursova M."/>
            <person name="Weitz H."/>
            <person name="Taylor A."/>
            <person name="Grigoriev I.V."/>
            <person name="Nagy L.G."/>
            <person name="Martin F."/>
            <person name="Kauserud H."/>
        </authorList>
    </citation>
    <scope>NUCLEOTIDE SEQUENCE</scope>
    <source>
        <strain evidence="3">9284</strain>
    </source>
</reference>
<feature type="region of interest" description="Disordered" evidence="1">
    <location>
        <begin position="129"/>
        <end position="151"/>
    </location>
</feature>
<evidence type="ECO:0000256" key="2">
    <source>
        <dbReference type="SAM" id="SignalP"/>
    </source>
</evidence>
<name>A0AAD7CLT1_9AGAR</name>
<comment type="caution">
    <text evidence="3">The sequence shown here is derived from an EMBL/GenBank/DDBJ whole genome shotgun (WGS) entry which is preliminary data.</text>
</comment>
<dbReference type="AlphaFoldDB" id="A0AAD7CLT1"/>